<sequence>MTEMKTVFKWQNEEFKGTIEKEYENSFLISVSNPNEELRDKYLNRIVISKKECLVITV</sequence>
<organism evidence="1 2">
    <name type="scientific">Vagococcus vulneris</name>
    <dbReference type="NCBI Taxonomy" id="1977869"/>
    <lineage>
        <taxon>Bacteria</taxon>
        <taxon>Bacillati</taxon>
        <taxon>Bacillota</taxon>
        <taxon>Bacilli</taxon>
        <taxon>Lactobacillales</taxon>
        <taxon>Enterococcaceae</taxon>
        <taxon>Vagococcus</taxon>
    </lineage>
</organism>
<keyword evidence="2" id="KW-1185">Reference proteome</keyword>
<protein>
    <submittedName>
        <fullName evidence="1">DUF2187 domain-containing protein</fullName>
    </submittedName>
</protein>
<evidence type="ECO:0000313" key="1">
    <source>
        <dbReference type="EMBL" id="RST98721.1"/>
    </source>
</evidence>
<accession>A0A429ZXT6</accession>
<evidence type="ECO:0000313" key="2">
    <source>
        <dbReference type="Proteomes" id="UP000287857"/>
    </source>
</evidence>
<dbReference type="Proteomes" id="UP000287857">
    <property type="component" value="Unassembled WGS sequence"/>
</dbReference>
<reference evidence="1 2" key="1">
    <citation type="submission" date="2017-05" db="EMBL/GenBank/DDBJ databases">
        <title>Vagococcus spp. assemblies.</title>
        <authorList>
            <person name="Gulvik C.A."/>
        </authorList>
    </citation>
    <scope>NUCLEOTIDE SEQUENCE [LARGE SCALE GENOMIC DNA]</scope>
    <source>
        <strain evidence="1 2">SS1995</strain>
    </source>
</reference>
<dbReference type="AlphaFoldDB" id="A0A429ZXT6"/>
<gene>
    <name evidence="1" type="ORF">CBF37_06635</name>
</gene>
<proteinExistence type="predicted"/>
<comment type="caution">
    <text evidence="1">The sequence shown here is derived from an EMBL/GenBank/DDBJ whole genome shotgun (WGS) entry which is preliminary data.</text>
</comment>
<dbReference type="OrthoDB" id="2326589at2"/>
<name>A0A429ZXT6_9ENTE</name>
<dbReference type="EMBL" id="NGJS01000008">
    <property type="protein sequence ID" value="RST98721.1"/>
    <property type="molecule type" value="Genomic_DNA"/>
</dbReference>